<name>A0A7X2D343_9PROT</name>
<dbReference type="EMBL" id="WIVE01000018">
    <property type="protein sequence ID" value="MQX36396.1"/>
    <property type="molecule type" value="Genomic_DNA"/>
</dbReference>
<dbReference type="GO" id="GO:0006302">
    <property type="term" value="P:double-strand break repair"/>
    <property type="evidence" value="ECO:0007669"/>
    <property type="project" value="TreeGrafter"/>
</dbReference>
<dbReference type="PANTHER" id="PTHR32182">
    <property type="entry name" value="DNA REPLICATION AND REPAIR PROTEIN RECF"/>
    <property type="match status" value="1"/>
</dbReference>
<dbReference type="OrthoDB" id="9816534at2"/>
<dbReference type="GO" id="GO:0016887">
    <property type="term" value="F:ATP hydrolysis activity"/>
    <property type="evidence" value="ECO:0007669"/>
    <property type="project" value="InterPro"/>
</dbReference>
<comment type="caution">
    <text evidence="2">The sequence shown here is derived from an EMBL/GenBank/DDBJ whole genome shotgun (WGS) entry which is preliminary data.</text>
</comment>
<dbReference type="SUPFAM" id="SSF52540">
    <property type="entry name" value="P-loop containing nucleoside triphosphate hydrolases"/>
    <property type="match status" value="1"/>
</dbReference>
<dbReference type="PIRSF" id="PIRSF029347">
    <property type="entry name" value="RecF"/>
    <property type="match status" value="1"/>
</dbReference>
<accession>A0A7X2D343</accession>
<dbReference type="Gene3D" id="3.40.50.300">
    <property type="entry name" value="P-loop containing nucleotide triphosphate hydrolases"/>
    <property type="match status" value="1"/>
</dbReference>
<dbReference type="InterPro" id="IPR003959">
    <property type="entry name" value="ATPase_AAA_core"/>
</dbReference>
<evidence type="ECO:0000313" key="3">
    <source>
        <dbReference type="Proteomes" id="UP000434582"/>
    </source>
</evidence>
<gene>
    <name evidence="2" type="ORF">GHC57_07670</name>
</gene>
<evidence type="ECO:0000259" key="1">
    <source>
        <dbReference type="Pfam" id="PF13304"/>
    </source>
</evidence>
<protein>
    <submittedName>
        <fullName evidence="2">AAA family ATPase</fullName>
    </submittedName>
</protein>
<dbReference type="Proteomes" id="UP000434582">
    <property type="component" value="Unassembled WGS sequence"/>
</dbReference>
<dbReference type="InterPro" id="IPR014555">
    <property type="entry name" value="RecF-like"/>
</dbReference>
<sequence length="386" mass="43528">MFITHVKIKNWRNFREAEFDLTQPVSYLIGPNASGKSNLIDVFRFLRDICKPTGGGLQQAVEMRRGLKKVRCLHARKDTEVRIEVVLSFDLSNPVSNWRYVLGFTSEGVGAQRPVVTEEKVEHLGTKPPLIRPDADDQRDPVLLTETHLEQTRANATFRELSDHFANVTYLHLVPQLLKFGDKIGGNRLEDDPFGQGFLERIAVTHQRTRDSRFRRIEKALQIAVPKFKELRFERDEQGRPHIQALYEHHRPKGAWQGEDQFSDGTLRLLGILWSLLDGKGPLLIEEPELSLHTAVVEQLPALISRAQREAKHKRQVIISTHSEAMLSNPGIDAGAVIRLLPGKEGSEIVPPTEAEVAALKAGFSVAEAVLPNTRPQGVEQLSLWQ</sequence>
<dbReference type="AlphaFoldDB" id="A0A7X2D343"/>
<dbReference type="InterPro" id="IPR027417">
    <property type="entry name" value="P-loop_NTPase"/>
</dbReference>
<reference evidence="2 3" key="1">
    <citation type="submission" date="2019-10" db="EMBL/GenBank/DDBJ databases">
        <title>Draft whole-genome sequence of the purple nonsulfur photosynthetic bacterium Roseospira navarrensis DSM 15114.</title>
        <authorList>
            <person name="Kyndt J.A."/>
            <person name="Meyer T.E."/>
        </authorList>
    </citation>
    <scope>NUCLEOTIDE SEQUENCE [LARGE SCALE GENOMIC DNA]</scope>
    <source>
        <strain evidence="2 3">DSM 15114</strain>
    </source>
</reference>
<dbReference type="GO" id="GO:0005524">
    <property type="term" value="F:ATP binding"/>
    <property type="evidence" value="ECO:0007669"/>
    <property type="project" value="InterPro"/>
</dbReference>
<evidence type="ECO:0000313" key="2">
    <source>
        <dbReference type="EMBL" id="MQX36396.1"/>
    </source>
</evidence>
<dbReference type="RefSeq" id="WP_153342865.1">
    <property type="nucleotide sequence ID" value="NZ_WIVE01000018.1"/>
</dbReference>
<dbReference type="GO" id="GO:0000731">
    <property type="term" value="P:DNA synthesis involved in DNA repair"/>
    <property type="evidence" value="ECO:0007669"/>
    <property type="project" value="TreeGrafter"/>
</dbReference>
<feature type="domain" description="ATPase AAA-type core" evidence="1">
    <location>
        <begin position="28"/>
        <end position="325"/>
    </location>
</feature>
<organism evidence="2 3">
    <name type="scientific">Roseospira navarrensis</name>
    <dbReference type="NCBI Taxonomy" id="140058"/>
    <lineage>
        <taxon>Bacteria</taxon>
        <taxon>Pseudomonadati</taxon>
        <taxon>Pseudomonadota</taxon>
        <taxon>Alphaproteobacteria</taxon>
        <taxon>Rhodospirillales</taxon>
        <taxon>Rhodospirillaceae</taxon>
        <taxon>Roseospira</taxon>
    </lineage>
</organism>
<keyword evidence="3" id="KW-1185">Reference proteome</keyword>
<proteinExistence type="predicted"/>
<dbReference type="PANTHER" id="PTHR32182:SF22">
    <property type="entry name" value="ATP-DEPENDENT ENDONUCLEASE, OLD FAMILY-RELATED"/>
    <property type="match status" value="1"/>
</dbReference>
<dbReference type="Pfam" id="PF13304">
    <property type="entry name" value="AAA_21"/>
    <property type="match status" value="1"/>
</dbReference>